<dbReference type="GO" id="GO:0005524">
    <property type="term" value="F:ATP binding"/>
    <property type="evidence" value="ECO:0007669"/>
    <property type="project" value="InterPro"/>
</dbReference>
<accession>A0A9N9Y4U4</accession>
<dbReference type="InterPro" id="IPR010730">
    <property type="entry name" value="HET"/>
</dbReference>
<feature type="compositionally biased region" description="Polar residues" evidence="1">
    <location>
        <begin position="10"/>
        <end position="23"/>
    </location>
</feature>
<dbReference type="InterPro" id="IPR011009">
    <property type="entry name" value="Kinase-like_dom_sf"/>
</dbReference>
<feature type="region of interest" description="Disordered" evidence="1">
    <location>
        <begin position="1"/>
        <end position="23"/>
    </location>
</feature>
<dbReference type="Pfam" id="PF06985">
    <property type="entry name" value="HET"/>
    <property type="match status" value="1"/>
</dbReference>
<dbReference type="AlphaFoldDB" id="A0A9N9Y4U4"/>
<dbReference type="GO" id="GO:0004672">
    <property type="term" value="F:protein kinase activity"/>
    <property type="evidence" value="ECO:0007669"/>
    <property type="project" value="InterPro"/>
</dbReference>
<evidence type="ECO:0000259" key="2">
    <source>
        <dbReference type="PROSITE" id="PS50011"/>
    </source>
</evidence>
<evidence type="ECO:0000313" key="4">
    <source>
        <dbReference type="Proteomes" id="UP000754883"/>
    </source>
</evidence>
<dbReference type="EMBL" id="CABFNO020001454">
    <property type="protein sequence ID" value="CAG9988874.1"/>
    <property type="molecule type" value="Genomic_DNA"/>
</dbReference>
<dbReference type="Pfam" id="PF00069">
    <property type="entry name" value="Pkinase"/>
    <property type="match status" value="1"/>
</dbReference>
<dbReference type="PROSITE" id="PS50011">
    <property type="entry name" value="PROTEIN_KINASE_DOM"/>
    <property type="match status" value="1"/>
</dbReference>
<dbReference type="InterPro" id="IPR000719">
    <property type="entry name" value="Prot_kinase_dom"/>
</dbReference>
<protein>
    <recommendedName>
        <fullName evidence="2">Protein kinase domain-containing protein</fullName>
    </recommendedName>
</protein>
<dbReference type="SUPFAM" id="SSF56112">
    <property type="entry name" value="Protein kinase-like (PK-like)"/>
    <property type="match status" value="1"/>
</dbReference>
<dbReference type="PANTHER" id="PTHR33112">
    <property type="entry name" value="DOMAIN PROTEIN, PUTATIVE-RELATED"/>
    <property type="match status" value="1"/>
</dbReference>
<evidence type="ECO:0000256" key="1">
    <source>
        <dbReference type="SAM" id="MobiDB-lite"/>
    </source>
</evidence>
<reference evidence="4" key="1">
    <citation type="submission" date="2019-06" db="EMBL/GenBank/DDBJ databases">
        <authorList>
            <person name="Broberg M."/>
        </authorList>
    </citation>
    <scope>NUCLEOTIDE SEQUENCE [LARGE SCALE GENOMIC DNA]</scope>
</reference>
<name>A0A9N9Y4U4_9HYPO</name>
<sequence>MDRESEGREANNSTDIRTLSRSNTLQSVTVPETAYLQAIGHGDGVPDEDSVDVEPLNFRLDLKTADFSVLKVFGERSQMRVVRHRVTGSMMIQRIYDMVDRKQLIRDFRVMSQCVSNRLVTFLGATKGLIDSLGVYMEYMELGSMSFQRIVHLTGPIPVDILGQVALAVTEGLLYLHEKGFIHRDVRTSRILANLKGDIKLGGFGLSTLLEDETGSTFLPSFKEKCLYASPERILNKSHGPPNDVWSFGMCLLELVQGFHPLQKLNIDQVVVRVAHGLAPEVAEDHDCPKALRDLIKKCLVSDYTERSSLDEIYNNDAFVTLARTADVNVGEWTAKIFHKMESGQADDEGFPTLSNEVITLLNHLSSLATPARGSSTEIDPHPLCAACDMAVSNAVNKLGGNSQHMQEVNGSKLQPGCPLCQLKRDCCPEEDKARLMNTKTSFKGMQTAKNSASLGSSTLFMDQLSGSMHETMRNMVDLDNDKTTGSDCAFQMAAAWLKTCLIEHTECRLGQLIGLTRLPKRIIDVGPEDGSEAPKLSPGKGRRGLYLTLSYRWSEHTSNFMTTRRNLKQHYSEIPSQKLSQTIRDAITITRRCGLRYLWVDALCIVQDDRDDWQVQTESMASIYQNSLFTISAAVGGAAISWDGCFRQRKRGSVRPVDCQRVWPDGSPVYVFADRLATGDGIRPKSVLDTRGWILQEQILSPRILTYSENEIFWDCASLNASESFPSGIPTFYDSDLSQRNLRLFKTALSKEKSWQSPKTKKELVRVYWRKVIENYSARQLSVEADKLLALSGIANKTVSIIGDELVFGMWKSFLWRELLWWVKDPDNTMPGQIYSSVSWSWASLHGAISFELAHDSEDCVVDSCIEVLDVNIWSIDSEDSSGSDSPAHHESIRSAEPLIGELTLRGRLIPLLPYLAGLDDDANQSSSPIVLSKWREDIEGIDAGGVKCLVVAASAFYVYGVALYPYPEDEQGQGAVGESSDVTYGRVGFVQWILSDIKNSDNLWREFGWDRSTRWWADEFPWDQQSVIIR</sequence>
<dbReference type="Gene3D" id="1.10.510.10">
    <property type="entry name" value="Transferase(Phosphotransferase) domain 1"/>
    <property type="match status" value="1"/>
</dbReference>
<gene>
    <name evidence="3" type="ORF">CBYS24578_00014279</name>
</gene>
<dbReference type="OrthoDB" id="3488642at2759"/>
<dbReference type="Proteomes" id="UP000754883">
    <property type="component" value="Unassembled WGS sequence"/>
</dbReference>
<feature type="domain" description="Protein kinase" evidence="2">
    <location>
        <begin position="67"/>
        <end position="320"/>
    </location>
</feature>
<reference evidence="3 4" key="2">
    <citation type="submission" date="2021-10" db="EMBL/GenBank/DDBJ databases">
        <authorList>
            <person name="Piombo E."/>
        </authorList>
    </citation>
    <scope>NUCLEOTIDE SEQUENCE [LARGE SCALE GENOMIC DNA]</scope>
</reference>
<dbReference type="Gene3D" id="3.30.200.20">
    <property type="entry name" value="Phosphorylase Kinase, domain 1"/>
    <property type="match status" value="1"/>
</dbReference>
<proteinExistence type="predicted"/>
<evidence type="ECO:0000313" key="3">
    <source>
        <dbReference type="EMBL" id="CAG9988874.1"/>
    </source>
</evidence>
<comment type="caution">
    <text evidence="3">The sequence shown here is derived from an EMBL/GenBank/DDBJ whole genome shotgun (WGS) entry which is preliminary data.</text>
</comment>
<dbReference type="PANTHER" id="PTHR33112:SF16">
    <property type="entry name" value="HETEROKARYON INCOMPATIBILITY DOMAIN-CONTAINING PROTEIN"/>
    <property type="match status" value="1"/>
</dbReference>
<keyword evidence="4" id="KW-1185">Reference proteome</keyword>
<organism evidence="3 4">
    <name type="scientific">Clonostachys byssicola</name>
    <dbReference type="NCBI Taxonomy" id="160290"/>
    <lineage>
        <taxon>Eukaryota</taxon>
        <taxon>Fungi</taxon>
        <taxon>Dikarya</taxon>
        <taxon>Ascomycota</taxon>
        <taxon>Pezizomycotina</taxon>
        <taxon>Sordariomycetes</taxon>
        <taxon>Hypocreomycetidae</taxon>
        <taxon>Hypocreales</taxon>
        <taxon>Bionectriaceae</taxon>
        <taxon>Clonostachys</taxon>
    </lineage>
</organism>